<dbReference type="InterPro" id="IPR029058">
    <property type="entry name" value="AB_hydrolase_fold"/>
</dbReference>
<feature type="domain" description="BAAT/Acyl-CoA thioester hydrolase C-terminal" evidence="3">
    <location>
        <begin position="160"/>
        <end position="216"/>
    </location>
</feature>
<dbReference type="EMBL" id="JAVREQ010000015">
    <property type="protein sequence ID" value="MDT0380474.1"/>
    <property type="molecule type" value="Genomic_DNA"/>
</dbReference>
<comment type="caution">
    <text evidence="4">The sequence shown here is derived from an EMBL/GenBank/DDBJ whole genome shotgun (WGS) entry which is preliminary data.</text>
</comment>
<organism evidence="4 5">
    <name type="scientific">Streptomyces hazeniae</name>
    <dbReference type="NCBI Taxonomy" id="3075538"/>
    <lineage>
        <taxon>Bacteria</taxon>
        <taxon>Bacillati</taxon>
        <taxon>Actinomycetota</taxon>
        <taxon>Actinomycetes</taxon>
        <taxon>Kitasatosporales</taxon>
        <taxon>Streptomycetaceae</taxon>
        <taxon>Streptomyces</taxon>
    </lineage>
</organism>
<dbReference type="RefSeq" id="WP_311674230.1">
    <property type="nucleotide sequence ID" value="NZ_JAVREQ010000015.1"/>
</dbReference>
<sequence>MAQRGTFRADGGGVVDLTEDQPLDGSYEKADGMGLFWSMKPGKKGVRWFAPPGSSDRPAYDVRLVVKAEGKPSARRTVTRVGMGKGVRHRRLRVEKDDLHGELYLPPPGAQAAAPVLLFGGSEGGDTQWSRAALLASRGHPALSLCYFRCPGRPGHLEGIELEYFARAAEFLLGQEGVEDRKLVVAGSSRGSEAAQLLAQHRPGLVEDAVAFASSNHVAPALPDAGADAWTRDGEPVPQDWIPLDDVRGTVLGVAGGDDRLWDATYLSEPLAKRHRLLTYEKAGHFVSGPPYLPEAKAGWRYGGTRAANAAAKADAWPEVLKLVRE</sequence>
<evidence type="ECO:0000256" key="1">
    <source>
        <dbReference type="ARBA" id="ARBA00006538"/>
    </source>
</evidence>
<evidence type="ECO:0000259" key="2">
    <source>
        <dbReference type="Pfam" id="PF04775"/>
    </source>
</evidence>
<gene>
    <name evidence="4" type="ORF">RM572_17100</name>
</gene>
<dbReference type="InterPro" id="IPR014940">
    <property type="entry name" value="BAAT_C"/>
</dbReference>
<evidence type="ECO:0000313" key="5">
    <source>
        <dbReference type="Proteomes" id="UP001183414"/>
    </source>
</evidence>
<dbReference type="PANTHER" id="PTHR10824:SF4">
    <property type="entry name" value="ACYL-COENZYME A THIOESTERASE 1-LIKE"/>
    <property type="match status" value="1"/>
</dbReference>
<dbReference type="Pfam" id="PF08840">
    <property type="entry name" value="BAAT_C"/>
    <property type="match status" value="2"/>
</dbReference>
<dbReference type="Gene3D" id="3.40.50.1820">
    <property type="entry name" value="alpha/beta hydrolase"/>
    <property type="match status" value="1"/>
</dbReference>
<feature type="domain" description="Acyl-CoA thioester hydrolase/bile acid-CoA amino acid N-acetyltransferase" evidence="2">
    <location>
        <begin position="5"/>
        <end position="93"/>
    </location>
</feature>
<protein>
    <submittedName>
        <fullName evidence="4">Acyl-CoA thioesterase/bile acid-CoA:amino acid N-acyltransferase family protein</fullName>
    </submittedName>
</protein>
<evidence type="ECO:0000313" key="4">
    <source>
        <dbReference type="EMBL" id="MDT0380474.1"/>
    </source>
</evidence>
<dbReference type="InterPro" id="IPR042490">
    <property type="entry name" value="Thio_Ohase/BAAT_N"/>
</dbReference>
<comment type="similarity">
    <text evidence="1">Belongs to the C/M/P thioester hydrolase family.</text>
</comment>
<dbReference type="SUPFAM" id="SSF53474">
    <property type="entry name" value="alpha/beta-Hydrolases"/>
    <property type="match status" value="1"/>
</dbReference>
<dbReference type="InterPro" id="IPR006862">
    <property type="entry name" value="Thio_Ohase/aa_AcTrfase"/>
</dbReference>
<dbReference type="InterPro" id="IPR016662">
    <property type="entry name" value="Acyl-CoA_thioEstase_long-chain"/>
</dbReference>
<proteinExistence type="inferred from homology"/>
<accession>A0ABU2NU18</accession>
<dbReference type="Pfam" id="PF04775">
    <property type="entry name" value="Bile_Hydr_Trans"/>
    <property type="match status" value="1"/>
</dbReference>
<dbReference type="Proteomes" id="UP001183414">
    <property type="component" value="Unassembled WGS sequence"/>
</dbReference>
<reference evidence="5" key="1">
    <citation type="submission" date="2023-07" db="EMBL/GenBank/DDBJ databases">
        <title>30 novel species of actinomycetes from the DSMZ collection.</title>
        <authorList>
            <person name="Nouioui I."/>
        </authorList>
    </citation>
    <scope>NUCLEOTIDE SEQUENCE [LARGE SCALE GENOMIC DNA]</scope>
    <source>
        <strain evidence="5">DSM 42041</strain>
    </source>
</reference>
<dbReference type="PANTHER" id="PTHR10824">
    <property type="entry name" value="ACYL-COENZYME A THIOESTERASE-RELATED"/>
    <property type="match status" value="1"/>
</dbReference>
<dbReference type="PIRSF" id="PIRSF016521">
    <property type="entry name" value="Acyl-CoA_hydro"/>
    <property type="match status" value="1"/>
</dbReference>
<dbReference type="Gene3D" id="2.60.40.2240">
    <property type="entry name" value="Acyl-CoA thioester hydrolase/BAAT N-terminal domain"/>
    <property type="match status" value="1"/>
</dbReference>
<evidence type="ECO:0000259" key="3">
    <source>
        <dbReference type="Pfam" id="PF08840"/>
    </source>
</evidence>
<keyword evidence="5" id="KW-1185">Reference proteome</keyword>
<name>A0ABU2NU18_9ACTN</name>
<feature type="domain" description="BAAT/Acyl-CoA thioester hydrolase C-terminal" evidence="3">
    <location>
        <begin position="236"/>
        <end position="323"/>
    </location>
</feature>